<comment type="caution">
    <text evidence="7">The sequence shown here is derived from an EMBL/GenBank/DDBJ whole genome shotgun (WGS) entry which is preliminary data.</text>
</comment>
<keyword evidence="7" id="KW-0808">Transferase</keyword>
<reference evidence="7" key="1">
    <citation type="submission" date="2013-08" db="EMBL/GenBank/DDBJ databases">
        <authorList>
            <person name="Mendez C."/>
            <person name="Richter M."/>
            <person name="Ferrer M."/>
            <person name="Sanchez J."/>
        </authorList>
    </citation>
    <scope>NUCLEOTIDE SEQUENCE</scope>
</reference>
<keyword evidence="2" id="KW-0547">Nucleotide-binding</keyword>
<dbReference type="GO" id="GO:0016740">
    <property type="term" value="F:transferase activity"/>
    <property type="evidence" value="ECO:0007669"/>
    <property type="project" value="UniProtKB-KW"/>
</dbReference>
<evidence type="ECO:0000259" key="6">
    <source>
        <dbReference type="PROSITE" id="PS51553"/>
    </source>
</evidence>
<gene>
    <name evidence="7" type="ORF">B1A_01700</name>
</gene>
<reference evidence="7" key="2">
    <citation type="journal article" date="2014" name="ISME J.">
        <title>Microbial stratification in low pH oxic and suboxic macroscopic growths along an acid mine drainage.</title>
        <authorList>
            <person name="Mendez-Garcia C."/>
            <person name="Mesa V."/>
            <person name="Sprenger R.R."/>
            <person name="Richter M."/>
            <person name="Diez M.S."/>
            <person name="Solano J."/>
            <person name="Bargiela R."/>
            <person name="Golyshina O.V."/>
            <person name="Manteca A."/>
            <person name="Ramos J.L."/>
            <person name="Gallego J.R."/>
            <person name="Llorente I."/>
            <person name="Martins Dos Santos V.A."/>
            <person name="Jensen O.N."/>
            <person name="Pelaez A.I."/>
            <person name="Sanchez J."/>
            <person name="Ferrer M."/>
        </authorList>
    </citation>
    <scope>NUCLEOTIDE SEQUENCE</scope>
</reference>
<evidence type="ECO:0000256" key="4">
    <source>
        <dbReference type="ARBA" id="ARBA00022755"/>
    </source>
</evidence>
<protein>
    <submittedName>
        <fullName evidence="7">Bifunctional GMP synthase/glutamine amidotransferase protein</fullName>
    </submittedName>
</protein>
<keyword evidence="7" id="KW-0315">Glutamine amidotransferase</keyword>
<sequence length="149" mass="16761">VFTSYSHFLKTLAKITPNWSLSGYIDRKIEEIKEAVQKDQMICALSGGIDSTVTALLCHRAVGKQFTAVYVDNGLMREGETQSIVKDLQSLKLPLVVAHSSDLFLKRLSGVKDPERKRKIIGRTFIHVFQKEARHLGMPKFLAQGTLYP</sequence>
<proteinExistence type="predicted"/>
<dbReference type="GO" id="GO:0005524">
    <property type="term" value="F:ATP binding"/>
    <property type="evidence" value="ECO:0007669"/>
    <property type="project" value="UniProtKB-KW"/>
</dbReference>
<dbReference type="GO" id="GO:0003921">
    <property type="term" value="F:GMP synthase activity"/>
    <property type="evidence" value="ECO:0007669"/>
    <property type="project" value="InterPro"/>
</dbReference>
<dbReference type="AlphaFoldDB" id="T1CB87"/>
<dbReference type="EMBL" id="AUZX01001289">
    <property type="protein sequence ID" value="EQD79487.1"/>
    <property type="molecule type" value="Genomic_DNA"/>
</dbReference>
<dbReference type="SUPFAM" id="SSF52402">
    <property type="entry name" value="Adenine nucleotide alpha hydrolases-like"/>
    <property type="match status" value="1"/>
</dbReference>
<keyword evidence="1" id="KW-0436">Ligase</keyword>
<dbReference type="InterPro" id="IPR022310">
    <property type="entry name" value="NAD/GMP_synthase"/>
</dbReference>
<evidence type="ECO:0000256" key="5">
    <source>
        <dbReference type="ARBA" id="ARBA00022840"/>
    </source>
</evidence>
<organism evidence="7">
    <name type="scientific">mine drainage metagenome</name>
    <dbReference type="NCBI Taxonomy" id="410659"/>
    <lineage>
        <taxon>unclassified sequences</taxon>
        <taxon>metagenomes</taxon>
        <taxon>ecological metagenomes</taxon>
    </lineage>
</organism>
<name>T1CB87_9ZZZZ</name>
<evidence type="ECO:0000256" key="3">
    <source>
        <dbReference type="ARBA" id="ARBA00022749"/>
    </source>
</evidence>
<dbReference type="PROSITE" id="PS51553">
    <property type="entry name" value="GMPS_ATP_PPASE"/>
    <property type="match status" value="1"/>
</dbReference>
<keyword evidence="4" id="KW-0658">Purine biosynthesis</keyword>
<dbReference type="Gene3D" id="3.40.50.620">
    <property type="entry name" value="HUPs"/>
    <property type="match status" value="1"/>
</dbReference>
<evidence type="ECO:0000256" key="1">
    <source>
        <dbReference type="ARBA" id="ARBA00022598"/>
    </source>
</evidence>
<dbReference type="PANTHER" id="PTHR11922:SF2">
    <property type="entry name" value="GMP SYNTHASE [GLUTAMINE-HYDROLYZING]"/>
    <property type="match status" value="1"/>
</dbReference>
<keyword evidence="3" id="KW-0332">GMP biosynthesis</keyword>
<feature type="domain" description="GMPS ATP-PPase" evidence="6">
    <location>
        <begin position="19"/>
        <end position="149"/>
    </location>
</feature>
<accession>T1CB87</accession>
<keyword evidence="5" id="KW-0067">ATP-binding</keyword>
<feature type="non-terminal residue" evidence="7">
    <location>
        <position position="1"/>
    </location>
</feature>
<dbReference type="InterPro" id="IPR025777">
    <property type="entry name" value="GMPS_ATP_PPase_dom"/>
</dbReference>
<evidence type="ECO:0000256" key="2">
    <source>
        <dbReference type="ARBA" id="ARBA00022741"/>
    </source>
</evidence>
<evidence type="ECO:0000313" key="7">
    <source>
        <dbReference type="EMBL" id="EQD79487.1"/>
    </source>
</evidence>
<dbReference type="Pfam" id="PF02540">
    <property type="entry name" value="NAD_synthase"/>
    <property type="match status" value="1"/>
</dbReference>
<dbReference type="PANTHER" id="PTHR11922">
    <property type="entry name" value="GMP SYNTHASE-RELATED"/>
    <property type="match status" value="1"/>
</dbReference>
<dbReference type="InterPro" id="IPR014729">
    <property type="entry name" value="Rossmann-like_a/b/a_fold"/>
</dbReference>
<dbReference type="GO" id="GO:0005829">
    <property type="term" value="C:cytosol"/>
    <property type="evidence" value="ECO:0007669"/>
    <property type="project" value="TreeGrafter"/>
</dbReference>